<feature type="signal peptide" evidence="1">
    <location>
        <begin position="1"/>
        <end position="22"/>
    </location>
</feature>
<accession>A0ABR2YGB1</accession>
<keyword evidence="1" id="KW-0732">Signal</keyword>
<keyword evidence="3" id="KW-1185">Reference proteome</keyword>
<reference evidence="2 3" key="1">
    <citation type="journal article" date="2024" name="Nat. Commun.">
        <title>Phylogenomics reveals the evolutionary origins of lichenization in chlorophyte algae.</title>
        <authorList>
            <person name="Puginier C."/>
            <person name="Libourel C."/>
            <person name="Otte J."/>
            <person name="Skaloud P."/>
            <person name="Haon M."/>
            <person name="Grisel S."/>
            <person name="Petersen M."/>
            <person name="Berrin J.G."/>
            <person name="Delaux P.M."/>
            <person name="Dal Grande F."/>
            <person name="Keller J."/>
        </authorList>
    </citation>
    <scope>NUCLEOTIDE SEQUENCE [LARGE SCALE GENOMIC DNA]</scope>
    <source>
        <strain evidence="2 3">SAG 216-7</strain>
    </source>
</reference>
<dbReference type="Proteomes" id="UP001491310">
    <property type="component" value="Unassembled WGS sequence"/>
</dbReference>
<proteinExistence type="predicted"/>
<evidence type="ECO:0000313" key="3">
    <source>
        <dbReference type="Proteomes" id="UP001491310"/>
    </source>
</evidence>
<evidence type="ECO:0000256" key="1">
    <source>
        <dbReference type="SAM" id="SignalP"/>
    </source>
</evidence>
<organism evidence="2 3">
    <name type="scientific">Coccomyxa subellipsoidea</name>
    <dbReference type="NCBI Taxonomy" id="248742"/>
    <lineage>
        <taxon>Eukaryota</taxon>
        <taxon>Viridiplantae</taxon>
        <taxon>Chlorophyta</taxon>
        <taxon>core chlorophytes</taxon>
        <taxon>Trebouxiophyceae</taxon>
        <taxon>Trebouxiophyceae incertae sedis</taxon>
        <taxon>Coccomyxaceae</taxon>
        <taxon>Coccomyxa</taxon>
    </lineage>
</organism>
<protein>
    <submittedName>
        <fullName evidence="2">Uncharacterized protein</fullName>
    </submittedName>
</protein>
<comment type="caution">
    <text evidence="2">The sequence shown here is derived from an EMBL/GenBank/DDBJ whole genome shotgun (WGS) entry which is preliminary data.</text>
</comment>
<dbReference type="EMBL" id="JALJOT010000012">
    <property type="protein sequence ID" value="KAK9904876.1"/>
    <property type="molecule type" value="Genomic_DNA"/>
</dbReference>
<name>A0ABR2YGB1_9CHLO</name>
<evidence type="ECO:0000313" key="2">
    <source>
        <dbReference type="EMBL" id="KAK9904876.1"/>
    </source>
</evidence>
<sequence>MKSSLPAALSLLFLCWPTFSNAAATSGYGASTPSTGSQCQSGCCNLGRTVFEGACSSFANYFKNDADTALSEGDAAFAARVANAPVPSSRCCIDARSYTQYSCACNSDLMNAASGRGVSNNAVRVVGRATRFSVCTSSSNGGAIQGGC</sequence>
<feature type="chain" id="PRO_5045794177" evidence="1">
    <location>
        <begin position="23"/>
        <end position="148"/>
    </location>
</feature>
<gene>
    <name evidence="2" type="ORF">WJX75_004448</name>
</gene>